<comment type="function">
    <text evidence="5">Involved in formation and maintenance of cell shape.</text>
</comment>
<dbReference type="GO" id="GO:0008360">
    <property type="term" value="P:regulation of cell shape"/>
    <property type="evidence" value="ECO:0007669"/>
    <property type="project" value="UniProtKB-KW"/>
</dbReference>
<reference evidence="8 9" key="1">
    <citation type="journal article" date="2016" name="Nat. Commun.">
        <title>Thousands of microbial genomes shed light on interconnected biogeochemical processes in an aquifer system.</title>
        <authorList>
            <person name="Anantharaman K."/>
            <person name="Brown C.T."/>
            <person name="Hug L.A."/>
            <person name="Sharon I."/>
            <person name="Castelle C.J."/>
            <person name="Probst A.J."/>
            <person name="Thomas B.C."/>
            <person name="Singh A."/>
            <person name="Wilkins M.J."/>
            <person name="Karaoz U."/>
            <person name="Brodie E.L."/>
            <person name="Williams K.H."/>
            <person name="Hubbard S.S."/>
            <person name="Banfield J.F."/>
        </authorList>
    </citation>
    <scope>NUCLEOTIDE SEQUENCE [LARGE SCALE GENOMIC DNA]</scope>
</reference>
<protein>
    <recommendedName>
        <fullName evidence="2 5">Cell shape-determining protein MreC</fullName>
    </recommendedName>
    <alternativeName>
        <fullName evidence="4 5">Cell shape protein MreC</fullName>
    </alternativeName>
</protein>
<dbReference type="PANTHER" id="PTHR34138">
    <property type="entry name" value="CELL SHAPE-DETERMINING PROTEIN MREC"/>
    <property type="match status" value="1"/>
</dbReference>
<dbReference type="Pfam" id="PF04085">
    <property type="entry name" value="MreC"/>
    <property type="match status" value="1"/>
</dbReference>
<keyword evidence="3 5" id="KW-0133">Cell shape</keyword>
<dbReference type="PIRSF" id="PIRSF038471">
    <property type="entry name" value="MreC"/>
    <property type="match status" value="1"/>
</dbReference>
<dbReference type="NCBIfam" id="TIGR00219">
    <property type="entry name" value="mreC"/>
    <property type="match status" value="1"/>
</dbReference>
<dbReference type="InterPro" id="IPR042177">
    <property type="entry name" value="Cell/Rod_1"/>
</dbReference>
<comment type="caution">
    <text evidence="8">The sequence shown here is derived from an EMBL/GenBank/DDBJ whole genome shotgun (WGS) entry which is preliminary data.</text>
</comment>
<dbReference type="Gene3D" id="2.40.10.350">
    <property type="entry name" value="Rod shape-determining protein MreC, domain 2"/>
    <property type="match status" value="1"/>
</dbReference>
<sequence length="270" mass="29754">MDLAKKNKVLIAGTIIVLAVILHNFGILAPLENGAHFIFAPIQKFFYSISAKLRNSYENSNADKEEKEDLMRENFYLKEQIEKIKIENINLKILENENKELKDMLGFISGKELEYLAAYVIGKGRDSGSSLIIDKGERAGIRNGLAVISEKGLFIGKTFNCNEAHCHVLLLNDNQSRIAASIIGHKEAVGAVEGEYGLSMKMNLIPQHIEISAGDIIITSGLEGDIPYGLIIGEVNKVDKSEGELFQNANIQPLFPLDCAHIVSVILESS</sequence>
<name>A0A1F5S9L2_9BACT</name>
<evidence type="ECO:0000256" key="4">
    <source>
        <dbReference type="ARBA" id="ARBA00032089"/>
    </source>
</evidence>
<accession>A0A1F5S9L2</accession>
<dbReference type="EMBL" id="MFFS01000001">
    <property type="protein sequence ID" value="OGF23395.1"/>
    <property type="molecule type" value="Genomic_DNA"/>
</dbReference>
<organism evidence="8 9">
    <name type="scientific">Candidatus Falkowbacteria bacterium RBG_13_39_14</name>
    <dbReference type="NCBI Taxonomy" id="1797985"/>
    <lineage>
        <taxon>Bacteria</taxon>
        <taxon>Candidatus Falkowiibacteriota</taxon>
    </lineage>
</organism>
<gene>
    <name evidence="8" type="ORF">A2Y83_02435</name>
</gene>
<feature type="coiled-coil region" evidence="6">
    <location>
        <begin position="77"/>
        <end position="111"/>
    </location>
</feature>
<dbReference type="PANTHER" id="PTHR34138:SF1">
    <property type="entry name" value="CELL SHAPE-DETERMINING PROTEIN MREC"/>
    <property type="match status" value="1"/>
</dbReference>
<dbReference type="InterPro" id="IPR055342">
    <property type="entry name" value="MreC_beta-barrel_core"/>
</dbReference>
<dbReference type="AlphaFoldDB" id="A0A1F5S9L2"/>
<dbReference type="GO" id="GO:0005886">
    <property type="term" value="C:plasma membrane"/>
    <property type="evidence" value="ECO:0007669"/>
    <property type="project" value="TreeGrafter"/>
</dbReference>
<evidence type="ECO:0000256" key="3">
    <source>
        <dbReference type="ARBA" id="ARBA00022960"/>
    </source>
</evidence>
<keyword evidence="6" id="KW-0175">Coiled coil</keyword>
<dbReference type="Gene3D" id="2.40.10.340">
    <property type="entry name" value="Rod shape-determining protein MreC, domain 1"/>
    <property type="match status" value="1"/>
</dbReference>
<proteinExistence type="inferred from homology"/>
<dbReference type="InterPro" id="IPR007221">
    <property type="entry name" value="MreC"/>
</dbReference>
<evidence type="ECO:0000259" key="7">
    <source>
        <dbReference type="Pfam" id="PF04085"/>
    </source>
</evidence>
<feature type="domain" description="Rod shape-determining protein MreC beta-barrel core" evidence="7">
    <location>
        <begin position="128"/>
        <end position="266"/>
    </location>
</feature>
<comment type="similarity">
    <text evidence="1 5">Belongs to the MreC family.</text>
</comment>
<evidence type="ECO:0000256" key="2">
    <source>
        <dbReference type="ARBA" id="ARBA00013855"/>
    </source>
</evidence>
<evidence type="ECO:0000313" key="9">
    <source>
        <dbReference type="Proteomes" id="UP000178323"/>
    </source>
</evidence>
<evidence type="ECO:0000256" key="1">
    <source>
        <dbReference type="ARBA" id="ARBA00009369"/>
    </source>
</evidence>
<evidence type="ECO:0000256" key="6">
    <source>
        <dbReference type="SAM" id="Coils"/>
    </source>
</evidence>
<dbReference type="Proteomes" id="UP000178323">
    <property type="component" value="Unassembled WGS sequence"/>
</dbReference>
<dbReference type="STRING" id="1797985.A2Y83_02435"/>
<evidence type="ECO:0000256" key="5">
    <source>
        <dbReference type="PIRNR" id="PIRNR038471"/>
    </source>
</evidence>
<dbReference type="InterPro" id="IPR042175">
    <property type="entry name" value="Cell/Rod_MreC_2"/>
</dbReference>
<evidence type="ECO:0000313" key="8">
    <source>
        <dbReference type="EMBL" id="OGF23395.1"/>
    </source>
</evidence>